<dbReference type="EMBL" id="BJTG01000008">
    <property type="protein sequence ID" value="GEJ58528.1"/>
    <property type="molecule type" value="Genomic_DNA"/>
</dbReference>
<organism evidence="4 5">
    <name type="scientific">Anaeromyxobacter diazotrophicus</name>
    <dbReference type="NCBI Taxonomy" id="2590199"/>
    <lineage>
        <taxon>Bacteria</taxon>
        <taxon>Pseudomonadati</taxon>
        <taxon>Myxococcota</taxon>
        <taxon>Myxococcia</taxon>
        <taxon>Myxococcales</taxon>
        <taxon>Cystobacterineae</taxon>
        <taxon>Anaeromyxobacteraceae</taxon>
        <taxon>Anaeromyxobacter</taxon>
    </lineage>
</organism>
<dbReference type="InterPro" id="IPR001789">
    <property type="entry name" value="Sig_transdc_resp-reg_receiver"/>
</dbReference>
<dbReference type="CDD" id="cd00156">
    <property type="entry name" value="REC"/>
    <property type="match status" value="1"/>
</dbReference>
<evidence type="ECO:0000259" key="3">
    <source>
        <dbReference type="PROSITE" id="PS50110"/>
    </source>
</evidence>
<dbReference type="PANTHER" id="PTHR44591:SF23">
    <property type="entry name" value="CHEY SUBFAMILY"/>
    <property type="match status" value="1"/>
</dbReference>
<dbReference type="Proteomes" id="UP000503640">
    <property type="component" value="Unassembled WGS sequence"/>
</dbReference>
<feature type="modified residue" description="4-aspartylphosphate" evidence="2">
    <location>
        <position position="53"/>
    </location>
</feature>
<dbReference type="Gene3D" id="3.40.50.2300">
    <property type="match status" value="1"/>
</dbReference>
<protein>
    <recommendedName>
        <fullName evidence="3">Response regulatory domain-containing protein</fullName>
    </recommendedName>
</protein>
<gene>
    <name evidence="4" type="ORF">AMYX_32690</name>
</gene>
<comment type="caution">
    <text evidence="4">The sequence shown here is derived from an EMBL/GenBank/DDBJ whole genome shotgun (WGS) entry which is preliminary data.</text>
</comment>
<name>A0A7I9VQK0_9BACT</name>
<reference evidence="5" key="1">
    <citation type="journal article" date="2020" name="Appl. Environ. Microbiol.">
        <title>Diazotrophic Anaeromyxobacter Isolates from Soils.</title>
        <authorList>
            <person name="Masuda Y."/>
            <person name="Yamanaka H."/>
            <person name="Xu Z.X."/>
            <person name="Shiratori Y."/>
            <person name="Aono T."/>
            <person name="Amachi S."/>
            <person name="Senoo K."/>
            <person name="Itoh H."/>
        </authorList>
    </citation>
    <scope>NUCLEOTIDE SEQUENCE [LARGE SCALE GENOMIC DNA]</scope>
    <source>
        <strain evidence="5">R267</strain>
    </source>
</reference>
<dbReference type="RefSeq" id="WP_176067176.1">
    <property type="nucleotide sequence ID" value="NZ_BJTG01000008.1"/>
</dbReference>
<proteinExistence type="predicted"/>
<sequence>MPCALVVDDSASQVLGIAAALTRAGYAPVHSAVDWAECRRALARDVPALIVLDVTMPGMVSGDVMAMQLRRNPRCVGARLVLYSGLREHDLAVLAERCGADAHLRKGDEAALVALCKQLVPPEVP</sequence>
<evidence type="ECO:0000256" key="1">
    <source>
        <dbReference type="ARBA" id="ARBA00022553"/>
    </source>
</evidence>
<evidence type="ECO:0000256" key="2">
    <source>
        <dbReference type="PROSITE-ProRule" id="PRU00169"/>
    </source>
</evidence>
<evidence type="ECO:0000313" key="4">
    <source>
        <dbReference type="EMBL" id="GEJ58528.1"/>
    </source>
</evidence>
<dbReference type="PROSITE" id="PS50110">
    <property type="entry name" value="RESPONSE_REGULATORY"/>
    <property type="match status" value="1"/>
</dbReference>
<feature type="domain" description="Response regulatory" evidence="3">
    <location>
        <begin position="3"/>
        <end position="121"/>
    </location>
</feature>
<keyword evidence="5" id="KW-1185">Reference proteome</keyword>
<keyword evidence="1 2" id="KW-0597">Phosphoprotein</keyword>
<evidence type="ECO:0000313" key="5">
    <source>
        <dbReference type="Proteomes" id="UP000503640"/>
    </source>
</evidence>
<dbReference type="GO" id="GO:0000160">
    <property type="term" value="P:phosphorelay signal transduction system"/>
    <property type="evidence" value="ECO:0007669"/>
    <property type="project" value="InterPro"/>
</dbReference>
<dbReference type="InterPro" id="IPR011006">
    <property type="entry name" value="CheY-like_superfamily"/>
</dbReference>
<accession>A0A7I9VQK0</accession>
<dbReference type="InterPro" id="IPR050595">
    <property type="entry name" value="Bact_response_regulator"/>
</dbReference>
<dbReference type="SMART" id="SM00448">
    <property type="entry name" value="REC"/>
    <property type="match status" value="1"/>
</dbReference>
<dbReference type="PANTHER" id="PTHR44591">
    <property type="entry name" value="STRESS RESPONSE REGULATOR PROTEIN 1"/>
    <property type="match status" value="1"/>
</dbReference>
<dbReference type="AlphaFoldDB" id="A0A7I9VQK0"/>
<dbReference type="Pfam" id="PF00072">
    <property type="entry name" value="Response_reg"/>
    <property type="match status" value="1"/>
</dbReference>
<dbReference type="SUPFAM" id="SSF52172">
    <property type="entry name" value="CheY-like"/>
    <property type="match status" value="1"/>
</dbReference>